<organism evidence="2 3">
    <name type="scientific">Veillonella dispar DORA_11</name>
    <dbReference type="NCBI Taxonomy" id="1403949"/>
    <lineage>
        <taxon>Bacteria</taxon>
        <taxon>Bacillati</taxon>
        <taxon>Bacillota</taxon>
        <taxon>Negativicutes</taxon>
        <taxon>Veillonellales</taxon>
        <taxon>Veillonellaceae</taxon>
        <taxon>Veillonella</taxon>
    </lineage>
</organism>
<dbReference type="Gene3D" id="3.10.350.10">
    <property type="entry name" value="LysM domain"/>
    <property type="match status" value="1"/>
</dbReference>
<reference evidence="2 3" key="1">
    <citation type="submission" date="2013-12" db="EMBL/GenBank/DDBJ databases">
        <title>A Varibaculum cambriense genome reconstructed from a premature infant gut community with otherwise low bacterial novelty that shifts toward anaerobic metabolism during the third week of life.</title>
        <authorList>
            <person name="Brown C.T."/>
            <person name="Sharon I."/>
            <person name="Thomas B.C."/>
            <person name="Castelle C.J."/>
            <person name="Morowitz M.J."/>
            <person name="Banfield J.F."/>
        </authorList>
    </citation>
    <scope>NUCLEOTIDE SEQUENCE [LARGE SCALE GENOMIC DNA]</scope>
    <source>
        <strain evidence="3">DORA_11</strain>
    </source>
</reference>
<dbReference type="EMBL" id="AZMJ01000575">
    <property type="protein sequence ID" value="ETI97738.1"/>
    <property type="molecule type" value="Genomic_DNA"/>
</dbReference>
<name>W1V1G4_9FIRM</name>
<sequence length="116" mass="13101">MFLDIMFDVNVRYEMKNILMMVGMCLTVLFGYNMSNPATEVNTHNVREVKVQIGDTMWDIAARTAHKDMDVREMVYAMKELNNISDSGALVPGTVLKVPAKKIDSPVRALDYVAQN</sequence>
<proteinExistence type="predicted"/>
<dbReference type="Proteomes" id="UP000018855">
    <property type="component" value="Unassembled WGS sequence"/>
</dbReference>
<comment type="caution">
    <text evidence="2">The sequence shown here is derived from an EMBL/GenBank/DDBJ whole genome shotgun (WGS) entry which is preliminary data.</text>
</comment>
<dbReference type="PROSITE" id="PS51782">
    <property type="entry name" value="LYSM"/>
    <property type="match status" value="1"/>
</dbReference>
<evidence type="ECO:0000313" key="2">
    <source>
        <dbReference type="EMBL" id="ETI97738.1"/>
    </source>
</evidence>
<dbReference type="SUPFAM" id="SSF54106">
    <property type="entry name" value="LysM domain"/>
    <property type="match status" value="1"/>
</dbReference>
<evidence type="ECO:0000313" key="3">
    <source>
        <dbReference type="Proteomes" id="UP000018855"/>
    </source>
</evidence>
<dbReference type="Pfam" id="PF01476">
    <property type="entry name" value="LysM"/>
    <property type="match status" value="1"/>
</dbReference>
<feature type="domain" description="LysM" evidence="1">
    <location>
        <begin position="47"/>
        <end position="98"/>
    </location>
</feature>
<dbReference type="AlphaFoldDB" id="W1V1G4"/>
<dbReference type="InterPro" id="IPR036779">
    <property type="entry name" value="LysM_dom_sf"/>
</dbReference>
<protein>
    <submittedName>
        <fullName evidence="2">LysM repeat containing protein</fullName>
    </submittedName>
</protein>
<accession>W1V1G4</accession>
<gene>
    <name evidence="2" type="ORF">Q619_VDC00575G0051</name>
</gene>
<dbReference type="PATRIC" id="fig|1403949.3.peg.1459"/>
<dbReference type="CDD" id="cd00118">
    <property type="entry name" value="LysM"/>
    <property type="match status" value="1"/>
</dbReference>
<dbReference type="SMART" id="SM00257">
    <property type="entry name" value="LysM"/>
    <property type="match status" value="1"/>
</dbReference>
<dbReference type="InterPro" id="IPR018392">
    <property type="entry name" value="LysM"/>
</dbReference>
<evidence type="ECO:0000259" key="1">
    <source>
        <dbReference type="PROSITE" id="PS51782"/>
    </source>
</evidence>